<evidence type="ECO:0000313" key="3">
    <source>
        <dbReference type="Proteomes" id="UP000225277"/>
    </source>
</evidence>
<feature type="region of interest" description="Disordered" evidence="1">
    <location>
        <begin position="1"/>
        <end position="21"/>
    </location>
</feature>
<gene>
    <name evidence="2" type="ORF">RCC_12225</name>
</gene>
<organism evidence="2 3">
    <name type="scientific">Ramularia collo-cygni</name>
    <dbReference type="NCBI Taxonomy" id="112498"/>
    <lineage>
        <taxon>Eukaryota</taxon>
        <taxon>Fungi</taxon>
        <taxon>Dikarya</taxon>
        <taxon>Ascomycota</taxon>
        <taxon>Pezizomycotina</taxon>
        <taxon>Dothideomycetes</taxon>
        <taxon>Dothideomycetidae</taxon>
        <taxon>Mycosphaerellales</taxon>
        <taxon>Mycosphaerellaceae</taxon>
        <taxon>Ramularia</taxon>
    </lineage>
</organism>
<dbReference type="EMBL" id="FJUY01000001">
    <property type="protein sequence ID" value="CZT15392.1"/>
    <property type="molecule type" value="Genomic_DNA"/>
</dbReference>
<accession>A0A2D3ULR8</accession>
<sequence length="99" mass="10725">MDEKWNATPAPAQSASMTDEEWQVHKANPTNWSAAQKGYQVFAVSFLSFWINGASSSYITGRQYVATALHVSTELSILPMPMSTLGLVFGPIIACSANV</sequence>
<proteinExistence type="predicted"/>
<name>A0A2D3ULR8_9PEZI</name>
<evidence type="ECO:0000256" key="1">
    <source>
        <dbReference type="SAM" id="MobiDB-lite"/>
    </source>
</evidence>
<dbReference type="AlphaFoldDB" id="A0A2D3ULR8"/>
<dbReference type="RefSeq" id="XP_023622289.1">
    <property type="nucleotide sequence ID" value="XM_023766521.1"/>
</dbReference>
<reference evidence="2 3" key="1">
    <citation type="submission" date="2016-03" db="EMBL/GenBank/DDBJ databases">
        <authorList>
            <person name="Ploux O."/>
        </authorList>
    </citation>
    <scope>NUCLEOTIDE SEQUENCE [LARGE SCALE GENOMIC DNA]</scope>
    <source>
        <strain evidence="2 3">URUG2</strain>
    </source>
</reference>
<evidence type="ECO:0000313" key="2">
    <source>
        <dbReference type="EMBL" id="CZT15392.1"/>
    </source>
</evidence>
<dbReference type="Proteomes" id="UP000225277">
    <property type="component" value="Unassembled WGS sequence"/>
</dbReference>
<protein>
    <submittedName>
        <fullName evidence="2">Uncharacterized protein</fullName>
    </submittedName>
</protein>
<keyword evidence="3" id="KW-1185">Reference proteome</keyword>
<dbReference type="GeneID" id="35606778"/>